<dbReference type="GO" id="GO:0006281">
    <property type="term" value="P:DNA repair"/>
    <property type="evidence" value="ECO:0007669"/>
    <property type="project" value="TreeGrafter"/>
</dbReference>
<evidence type="ECO:0000313" key="1">
    <source>
        <dbReference type="EMBL" id="MBC8336202.1"/>
    </source>
</evidence>
<dbReference type="GO" id="GO:0008967">
    <property type="term" value="F:phosphoglycolate phosphatase activity"/>
    <property type="evidence" value="ECO:0007669"/>
    <property type="project" value="TreeGrafter"/>
</dbReference>
<dbReference type="NCBIfam" id="TIGR01509">
    <property type="entry name" value="HAD-SF-IA-v3"/>
    <property type="match status" value="1"/>
</dbReference>
<gene>
    <name evidence="1" type="ORF">H8E29_13120</name>
</gene>
<dbReference type="PANTHER" id="PTHR43434:SF22">
    <property type="entry name" value="PHOSPHOGLYCOLATE PHOSPHATASE"/>
    <property type="match status" value="1"/>
</dbReference>
<dbReference type="SFLD" id="SFLDS00003">
    <property type="entry name" value="Haloacid_Dehalogenase"/>
    <property type="match status" value="1"/>
</dbReference>
<dbReference type="Proteomes" id="UP000614469">
    <property type="component" value="Unassembled WGS sequence"/>
</dbReference>
<sequence>MSLDINRIQALCFDVDGTLSDTDDQYVTKFGKIIKPFSFLFKDADAHRAARRFVMWSETPANMIFGLPDALGLDDELAAISDWLTRKKPPPLKHFILVPGVKKMLTALHGHFPMAVVTARNEEGTMHFLEQYELTPFFEVIVSALTAERSKPYPDPVIHAAQKMGVPPENCLMIGDTTVDIRAGKSAGAQTVGVLCGFGEEKELRQRGADLILDRTSELEEILLKKRS</sequence>
<dbReference type="InterPro" id="IPR050155">
    <property type="entry name" value="HAD-like_hydrolase_sf"/>
</dbReference>
<dbReference type="Pfam" id="PF13419">
    <property type="entry name" value="HAD_2"/>
    <property type="match status" value="1"/>
</dbReference>
<dbReference type="Gene3D" id="3.40.50.1000">
    <property type="entry name" value="HAD superfamily/HAD-like"/>
    <property type="match status" value="1"/>
</dbReference>
<organism evidence="1 2">
    <name type="scientific">Candidatus Desulfolinea nitratireducens</name>
    <dbReference type="NCBI Taxonomy" id="2841698"/>
    <lineage>
        <taxon>Bacteria</taxon>
        <taxon>Bacillati</taxon>
        <taxon>Chloroflexota</taxon>
        <taxon>Anaerolineae</taxon>
        <taxon>Anaerolineales</taxon>
        <taxon>Anaerolineales incertae sedis</taxon>
        <taxon>Candidatus Desulfolinea</taxon>
    </lineage>
</organism>
<keyword evidence="1" id="KW-0378">Hydrolase</keyword>
<dbReference type="InterPro" id="IPR036412">
    <property type="entry name" value="HAD-like_sf"/>
</dbReference>
<dbReference type="SFLD" id="SFLDG01135">
    <property type="entry name" value="C1.5.6:_HAD__Beta-PGM__Phospha"/>
    <property type="match status" value="1"/>
</dbReference>
<accession>A0A8J6NNI8</accession>
<dbReference type="InterPro" id="IPR023214">
    <property type="entry name" value="HAD_sf"/>
</dbReference>
<dbReference type="InterPro" id="IPR041492">
    <property type="entry name" value="HAD_2"/>
</dbReference>
<dbReference type="SUPFAM" id="SSF56784">
    <property type="entry name" value="HAD-like"/>
    <property type="match status" value="1"/>
</dbReference>
<dbReference type="EMBL" id="JACNJN010000146">
    <property type="protein sequence ID" value="MBC8336202.1"/>
    <property type="molecule type" value="Genomic_DNA"/>
</dbReference>
<dbReference type="InterPro" id="IPR006439">
    <property type="entry name" value="HAD-SF_hydro_IA"/>
</dbReference>
<dbReference type="InterPro" id="IPR023198">
    <property type="entry name" value="PGP-like_dom2"/>
</dbReference>
<evidence type="ECO:0000313" key="2">
    <source>
        <dbReference type="Proteomes" id="UP000614469"/>
    </source>
</evidence>
<proteinExistence type="predicted"/>
<dbReference type="Gene3D" id="1.10.150.240">
    <property type="entry name" value="Putative phosphatase, domain 2"/>
    <property type="match status" value="1"/>
</dbReference>
<dbReference type="AlphaFoldDB" id="A0A8J6NNI8"/>
<protein>
    <submittedName>
        <fullName evidence="1">HAD family hydrolase</fullName>
    </submittedName>
</protein>
<dbReference type="NCBIfam" id="TIGR01549">
    <property type="entry name" value="HAD-SF-IA-v1"/>
    <property type="match status" value="1"/>
</dbReference>
<dbReference type="PANTHER" id="PTHR43434">
    <property type="entry name" value="PHOSPHOGLYCOLATE PHOSPHATASE"/>
    <property type="match status" value="1"/>
</dbReference>
<dbReference type="SFLD" id="SFLDG01129">
    <property type="entry name" value="C1.5:_HAD__Beta-PGM__Phosphata"/>
    <property type="match status" value="1"/>
</dbReference>
<name>A0A8J6NNI8_9CHLR</name>
<reference evidence="1 2" key="1">
    <citation type="submission" date="2020-08" db="EMBL/GenBank/DDBJ databases">
        <title>Bridging the membrane lipid divide: bacteria of the FCB group superphylum have the potential to synthesize archaeal ether lipids.</title>
        <authorList>
            <person name="Villanueva L."/>
            <person name="Von Meijenfeldt F.A.B."/>
            <person name="Westbye A.B."/>
            <person name="Yadav S."/>
            <person name="Hopmans E.C."/>
            <person name="Dutilh B.E."/>
            <person name="Sinninghe Damste J.S."/>
        </authorList>
    </citation>
    <scope>NUCLEOTIDE SEQUENCE [LARGE SCALE GENOMIC DNA]</scope>
    <source>
        <strain evidence="1">NIOZ-UU36</strain>
    </source>
</reference>
<comment type="caution">
    <text evidence="1">The sequence shown here is derived from an EMBL/GenBank/DDBJ whole genome shotgun (WGS) entry which is preliminary data.</text>
</comment>